<protein>
    <submittedName>
        <fullName evidence="1">Uncharacterized protein</fullName>
    </submittedName>
</protein>
<name>A0A928ZRS6_LEPEC</name>
<gene>
    <name evidence="1" type="ORF">IQ260_10005</name>
</gene>
<evidence type="ECO:0000313" key="1">
    <source>
        <dbReference type="EMBL" id="MBE9066988.1"/>
    </source>
</evidence>
<reference evidence="1" key="1">
    <citation type="submission" date="2020-10" db="EMBL/GenBank/DDBJ databases">
        <authorList>
            <person name="Castelo-Branco R."/>
            <person name="Eusebio N."/>
            <person name="Adriana R."/>
            <person name="Vieira A."/>
            <person name="Brugerolle De Fraissinette N."/>
            <person name="Rezende De Castro R."/>
            <person name="Schneider M.P."/>
            <person name="Vasconcelos V."/>
            <person name="Leao P.N."/>
        </authorList>
    </citation>
    <scope>NUCLEOTIDE SEQUENCE</scope>
    <source>
        <strain evidence="1">LEGE 11479</strain>
    </source>
</reference>
<dbReference type="RefSeq" id="WP_193992963.1">
    <property type="nucleotide sequence ID" value="NZ_JADEXP010000070.1"/>
</dbReference>
<dbReference type="AlphaFoldDB" id="A0A928ZRS6"/>
<accession>A0A928ZRS6</accession>
<organism evidence="1 2">
    <name type="scientific">Leptolyngbya cf. ectocarpi LEGE 11479</name>
    <dbReference type="NCBI Taxonomy" id="1828722"/>
    <lineage>
        <taxon>Bacteria</taxon>
        <taxon>Bacillati</taxon>
        <taxon>Cyanobacteriota</taxon>
        <taxon>Cyanophyceae</taxon>
        <taxon>Leptolyngbyales</taxon>
        <taxon>Leptolyngbyaceae</taxon>
        <taxon>Leptolyngbya group</taxon>
        <taxon>Leptolyngbya</taxon>
    </lineage>
</organism>
<dbReference type="EMBL" id="JADEXP010000070">
    <property type="protein sequence ID" value="MBE9066988.1"/>
    <property type="molecule type" value="Genomic_DNA"/>
</dbReference>
<dbReference type="Proteomes" id="UP000615026">
    <property type="component" value="Unassembled WGS sequence"/>
</dbReference>
<sequence>MHTQFRVGEKKAMNLPKLAVSTALMTGLIGITTVNRAEAFWRWGGSPNISQFSSTISDTGEISDFSYGFKNGPTLIENASGNILLDGPNAPIYDSVKDFLIFCLILENATIFDYRSDVNPEERVSPFDVDVMVQYEISNPLDVVPDLESNLSVANLLPFLVLNEAEAPWDPNASVTETSVVTDGYLLLGDFDSQTLSSRPLDAARIEAIQTPRPEYATNPKLFTEGEPLYAFDLVNQVFLENPNPEAVPEPGVVTGVLLMGLTGGRTVLKRR</sequence>
<proteinExistence type="predicted"/>
<keyword evidence="2" id="KW-1185">Reference proteome</keyword>
<comment type="caution">
    <text evidence="1">The sequence shown here is derived from an EMBL/GenBank/DDBJ whole genome shotgun (WGS) entry which is preliminary data.</text>
</comment>
<evidence type="ECO:0000313" key="2">
    <source>
        <dbReference type="Proteomes" id="UP000615026"/>
    </source>
</evidence>